<proteinExistence type="inferred from homology"/>
<keyword evidence="7 11" id="KW-1133">Transmembrane helix</keyword>
<keyword evidence="10" id="KW-0675">Receptor</keyword>
<keyword evidence="6" id="KW-0681">Retinal protein</keyword>
<evidence type="ECO:0000256" key="5">
    <source>
        <dbReference type="ARBA" id="ARBA00022692"/>
    </source>
</evidence>
<dbReference type="SMART" id="SM01021">
    <property type="entry name" value="Bac_rhodopsin"/>
    <property type="match status" value="1"/>
</dbReference>
<dbReference type="AlphaFoldDB" id="A0ABD6ALW2"/>
<evidence type="ECO:0000256" key="10">
    <source>
        <dbReference type="ARBA" id="ARBA00023170"/>
    </source>
</evidence>
<evidence type="ECO:0000256" key="3">
    <source>
        <dbReference type="ARBA" id="ARBA00022543"/>
    </source>
</evidence>
<feature type="transmembrane region" description="Helical" evidence="11">
    <location>
        <begin position="74"/>
        <end position="91"/>
    </location>
</feature>
<keyword evidence="4" id="KW-0716">Sensory transduction</keyword>
<evidence type="ECO:0000256" key="8">
    <source>
        <dbReference type="ARBA" id="ARBA00022991"/>
    </source>
</evidence>
<dbReference type="GO" id="GO:0009881">
    <property type="term" value="F:photoreceptor activity"/>
    <property type="evidence" value="ECO:0007669"/>
    <property type="project" value="UniProtKB-KW"/>
</dbReference>
<dbReference type="PROSITE" id="PS00950">
    <property type="entry name" value="BACTERIAL_OPSIN_1"/>
    <property type="match status" value="1"/>
</dbReference>
<comment type="similarity">
    <text evidence="2">Belongs to the archaeal/bacterial/fungal opsin family.</text>
</comment>
<comment type="subcellular location">
    <subcellularLocation>
        <location evidence="1">Membrane</location>
        <topology evidence="1">Multi-pass membrane protein</topology>
    </subcellularLocation>
</comment>
<accession>A0ABD6ALW2</accession>
<dbReference type="GO" id="GO:0007602">
    <property type="term" value="P:phototransduction"/>
    <property type="evidence" value="ECO:0007669"/>
    <property type="project" value="UniProtKB-KW"/>
</dbReference>
<feature type="transmembrane region" description="Helical" evidence="11">
    <location>
        <begin position="123"/>
        <end position="144"/>
    </location>
</feature>
<dbReference type="GO" id="GO:0016020">
    <property type="term" value="C:membrane"/>
    <property type="evidence" value="ECO:0007669"/>
    <property type="project" value="UniProtKB-SubCell"/>
</dbReference>
<evidence type="ECO:0000256" key="1">
    <source>
        <dbReference type="ARBA" id="ARBA00004141"/>
    </source>
</evidence>
<keyword evidence="13" id="KW-1185">Reference proteome</keyword>
<dbReference type="Pfam" id="PF01036">
    <property type="entry name" value="Bac_rhodopsin"/>
    <property type="match status" value="1"/>
</dbReference>
<feature type="transmembrane region" description="Helical" evidence="11">
    <location>
        <begin position="35"/>
        <end position="62"/>
    </location>
</feature>
<dbReference type="PRINTS" id="PR00251">
    <property type="entry name" value="BACTRLOPSIN"/>
</dbReference>
<dbReference type="EMBL" id="JBHTBL010000008">
    <property type="protein sequence ID" value="MFC7324987.1"/>
    <property type="molecule type" value="Genomic_DNA"/>
</dbReference>
<evidence type="ECO:0000256" key="7">
    <source>
        <dbReference type="ARBA" id="ARBA00022989"/>
    </source>
</evidence>
<organism evidence="12 13">
    <name type="scientific">Halorubrum rutilum</name>
    <dbReference type="NCBI Taxonomy" id="1364933"/>
    <lineage>
        <taxon>Archaea</taxon>
        <taxon>Methanobacteriati</taxon>
        <taxon>Methanobacteriota</taxon>
        <taxon>Stenosarchaea group</taxon>
        <taxon>Halobacteria</taxon>
        <taxon>Halobacteriales</taxon>
        <taxon>Haloferacaceae</taxon>
        <taxon>Halorubrum</taxon>
    </lineage>
</organism>
<evidence type="ECO:0000256" key="4">
    <source>
        <dbReference type="ARBA" id="ARBA00022606"/>
    </source>
</evidence>
<name>A0ABD6ALW2_9EURY</name>
<dbReference type="InterPro" id="IPR001425">
    <property type="entry name" value="Arc/bac/fun_rhodopsins"/>
</dbReference>
<evidence type="ECO:0000313" key="12">
    <source>
        <dbReference type="EMBL" id="MFC7324987.1"/>
    </source>
</evidence>
<keyword evidence="3" id="KW-0600">Photoreceptor protein</keyword>
<reference evidence="12 13" key="1">
    <citation type="journal article" date="2019" name="Int. J. Syst. Evol. Microbiol.">
        <title>The Global Catalogue of Microorganisms (GCM) 10K type strain sequencing project: providing services to taxonomists for standard genome sequencing and annotation.</title>
        <authorList>
            <consortium name="The Broad Institute Genomics Platform"/>
            <consortium name="The Broad Institute Genome Sequencing Center for Infectious Disease"/>
            <person name="Wu L."/>
            <person name="Ma J."/>
        </authorList>
    </citation>
    <scope>NUCLEOTIDE SEQUENCE [LARGE SCALE GENOMIC DNA]</scope>
    <source>
        <strain evidence="12 13">CGMCC 1.12554</strain>
    </source>
</reference>
<dbReference type="InterPro" id="IPR018229">
    <property type="entry name" value="Rhodopsin_retinal_BS"/>
</dbReference>
<evidence type="ECO:0000256" key="6">
    <source>
        <dbReference type="ARBA" id="ARBA00022925"/>
    </source>
</evidence>
<dbReference type="RefSeq" id="WP_256409178.1">
    <property type="nucleotide sequence ID" value="NZ_JANHDN010000004.1"/>
</dbReference>
<evidence type="ECO:0000256" key="2">
    <source>
        <dbReference type="ARBA" id="ARBA00008130"/>
    </source>
</evidence>
<dbReference type="PANTHER" id="PTHR28286:SF2">
    <property type="entry name" value="BACTERIORHODOPSIN _OPSIN, NOPA (EUROFUNG)"/>
    <property type="match status" value="1"/>
</dbReference>
<dbReference type="SUPFAM" id="SSF81321">
    <property type="entry name" value="Family A G protein-coupled receptor-like"/>
    <property type="match status" value="1"/>
</dbReference>
<dbReference type="Gene3D" id="1.20.1070.10">
    <property type="entry name" value="Rhodopsin 7-helix transmembrane proteins"/>
    <property type="match status" value="1"/>
</dbReference>
<keyword evidence="5 11" id="KW-0812">Transmembrane</keyword>
<evidence type="ECO:0000256" key="11">
    <source>
        <dbReference type="SAM" id="Phobius"/>
    </source>
</evidence>
<dbReference type="PANTHER" id="PTHR28286">
    <property type="match status" value="1"/>
</dbReference>
<evidence type="ECO:0000313" key="13">
    <source>
        <dbReference type="Proteomes" id="UP001596545"/>
    </source>
</evidence>
<sequence>MLVETAVFAAVAALMGVSTVAFVAFSLLGDHENRYFLLPPAIMSIAGLSYAGMAASSAGIALEGFVVELRYLDWALTTPLIVLHIAVVAAAPRKTIAAAMGADALMIAAGYAATTAATPGVKWGGFAVSSAAFLAVVYLLLTTVTDGVRDESAAVQGTFRTLRDLTIALWFVYPVIWLLSGSGVGVISTADYHFIVAVLDTTAKVGFTSIVTFSITRVGDLFAESETTTATTAA</sequence>
<feature type="transmembrane region" description="Helical" evidence="11">
    <location>
        <begin position="6"/>
        <end position="28"/>
    </location>
</feature>
<dbReference type="Proteomes" id="UP001596545">
    <property type="component" value="Unassembled WGS sequence"/>
</dbReference>
<evidence type="ECO:0000256" key="9">
    <source>
        <dbReference type="ARBA" id="ARBA00023136"/>
    </source>
</evidence>
<feature type="transmembrane region" description="Helical" evidence="11">
    <location>
        <begin position="165"/>
        <end position="188"/>
    </location>
</feature>
<keyword evidence="9 11" id="KW-0472">Membrane</keyword>
<feature type="transmembrane region" description="Helical" evidence="11">
    <location>
        <begin position="194"/>
        <end position="215"/>
    </location>
</feature>
<gene>
    <name evidence="12" type="ORF">ACFQMF_10395</name>
</gene>
<comment type="caution">
    <text evidence="12">The sequence shown here is derived from an EMBL/GenBank/DDBJ whole genome shotgun (WGS) entry which is preliminary data.</text>
</comment>
<protein>
    <submittedName>
        <fullName evidence="12">Bacteriorhodopsin</fullName>
    </submittedName>
</protein>
<keyword evidence="8" id="KW-0157">Chromophore</keyword>